<reference evidence="1 2" key="1">
    <citation type="journal article" date="2020" name="ISME J.">
        <title>Uncovering the hidden diversity of litter-decomposition mechanisms in mushroom-forming fungi.</title>
        <authorList>
            <person name="Floudas D."/>
            <person name="Bentzer J."/>
            <person name="Ahren D."/>
            <person name="Johansson T."/>
            <person name="Persson P."/>
            <person name="Tunlid A."/>
        </authorList>
    </citation>
    <scope>NUCLEOTIDE SEQUENCE [LARGE SCALE GENOMIC DNA]</scope>
    <source>
        <strain evidence="1 2">CBS 661.87</strain>
    </source>
</reference>
<dbReference type="Proteomes" id="UP000565441">
    <property type="component" value="Unassembled WGS sequence"/>
</dbReference>
<dbReference type="OrthoDB" id="5295431at2759"/>
<dbReference type="PANTHER" id="PTHR30292:SF0">
    <property type="entry name" value="5-OXOPROLINASE SUBUNIT A"/>
    <property type="match status" value="1"/>
</dbReference>
<keyword evidence="2" id="KW-1185">Reference proteome</keyword>
<dbReference type="PANTHER" id="PTHR30292">
    <property type="entry name" value="UNCHARACTERIZED PROTEIN YBGL-RELATED"/>
    <property type="match status" value="1"/>
</dbReference>
<dbReference type="EMBL" id="JAACJP010000021">
    <property type="protein sequence ID" value="KAF5378180.1"/>
    <property type="molecule type" value="Genomic_DNA"/>
</dbReference>
<dbReference type="AlphaFoldDB" id="A0A8H5H862"/>
<dbReference type="Pfam" id="PF03746">
    <property type="entry name" value="LamB_YcsF"/>
    <property type="match status" value="1"/>
</dbReference>
<proteinExistence type="predicted"/>
<protein>
    <submittedName>
        <fullName evidence="1">Uncharacterized protein</fullName>
    </submittedName>
</protein>
<dbReference type="InterPro" id="IPR011330">
    <property type="entry name" value="Glyco_hydro/deAcase_b/a-brl"/>
</dbReference>
<dbReference type="InterPro" id="IPR005501">
    <property type="entry name" value="LamB/YcsF/PxpA-like"/>
</dbReference>
<dbReference type="NCBIfam" id="NF003816">
    <property type="entry name" value="PRK05406.1-5"/>
    <property type="match status" value="1"/>
</dbReference>
<dbReference type="GO" id="GO:0005975">
    <property type="term" value="P:carbohydrate metabolic process"/>
    <property type="evidence" value="ECO:0007669"/>
    <property type="project" value="InterPro"/>
</dbReference>
<organism evidence="1 2">
    <name type="scientific">Tricholomella constricta</name>
    <dbReference type="NCBI Taxonomy" id="117010"/>
    <lineage>
        <taxon>Eukaryota</taxon>
        <taxon>Fungi</taxon>
        <taxon>Dikarya</taxon>
        <taxon>Basidiomycota</taxon>
        <taxon>Agaricomycotina</taxon>
        <taxon>Agaricomycetes</taxon>
        <taxon>Agaricomycetidae</taxon>
        <taxon>Agaricales</taxon>
        <taxon>Tricholomatineae</taxon>
        <taxon>Lyophyllaceae</taxon>
        <taxon>Tricholomella</taxon>
    </lineage>
</organism>
<comment type="caution">
    <text evidence="1">The sequence shown here is derived from an EMBL/GenBank/DDBJ whole genome shotgun (WGS) entry which is preliminary data.</text>
</comment>
<gene>
    <name evidence="1" type="ORF">D9615_007509</name>
</gene>
<dbReference type="Gene3D" id="3.20.20.370">
    <property type="entry name" value="Glycoside hydrolase/deacetylase"/>
    <property type="match status" value="1"/>
</dbReference>
<evidence type="ECO:0000313" key="2">
    <source>
        <dbReference type="Proteomes" id="UP000565441"/>
    </source>
</evidence>
<accession>A0A8H5H862</accession>
<dbReference type="NCBIfam" id="NF003814">
    <property type="entry name" value="PRK05406.1-3"/>
    <property type="match status" value="1"/>
</dbReference>
<evidence type="ECO:0000313" key="1">
    <source>
        <dbReference type="EMBL" id="KAF5378180.1"/>
    </source>
</evidence>
<name>A0A8H5H862_9AGAR</name>
<dbReference type="SUPFAM" id="SSF88713">
    <property type="entry name" value="Glycoside hydrolase/deacetylase"/>
    <property type="match status" value="1"/>
</dbReference>
<sequence length="274" mass="29775">MSTHSPFPFVASRNMTKRLHASVNCDMGEGFSLYTIGDDESLMKTIHLANIACGFHASDFSIMNKTVALAKLNNVKVGAHPSLPDLQGFGRREMNIEPEELMSCFIYQVGALYGFLKLYGLPLNHLKPHGAVYAQTARSLPLARAAVKVIRVFAKSQAEDIAFVGLAGTSHQVAAEEAGVKFIPEWFADLDYSAEGKLIITQKHAPVHLEVVRKRVETLLSSHQITTIDGSHLPLGDNLTEVSICCHSDTPGAVEIAQMVKSIVDESNQGGGYI</sequence>